<dbReference type="InterPro" id="IPR045247">
    <property type="entry name" value="Oye-like"/>
</dbReference>
<sequence>MPSADPMPEPFQAKARDVCAPAESRLFKPLKVGNMLLQNRVPMAPLTRMRSDEEHTPLDFMAKYYGDRASVPGTLIISEATAISHNEEGQPNIPGLVSDPQAEAWRKIIEAVHAKGSFFFQQIWGVGRAAQADYVAKRGFPYRSSSNVPMDDGEAAVNPRAMTEEEIQGTIQAFVDTAKRAVAAGADGVEIHSAHGYLLDQFLSDKINTRTDKWGGSIENRARLPLEVIRQVAAAIGAERTAMRFSPFAGFQGSEKGDAQELYTYLIEELKKMNLKFAYLSLVEATGDPGALIFGGKQHNLGKTLDFILEAWDNTSPVMVAGGYKPQSAVWAVEEHYKKWDVMVAFGRLFLANPDFVYRLQHGIEFNKYNRSTFYLVMQEEGYNDYPFSEVFLQERGKASP</sequence>
<dbReference type="OrthoDB" id="276546at2759"/>
<evidence type="ECO:0000259" key="2">
    <source>
        <dbReference type="Pfam" id="PF00724"/>
    </source>
</evidence>
<evidence type="ECO:0000313" key="4">
    <source>
        <dbReference type="Proteomes" id="UP000813444"/>
    </source>
</evidence>
<dbReference type="PANTHER" id="PTHR22893:SF91">
    <property type="entry name" value="NADPH DEHYDROGENASE 2-RELATED"/>
    <property type="match status" value="1"/>
</dbReference>
<name>A0A8K0WPA5_9HYPO</name>
<comment type="caution">
    <text evidence="3">The sequence shown here is derived from an EMBL/GenBank/DDBJ whole genome shotgun (WGS) entry which is preliminary data.</text>
</comment>
<dbReference type="GO" id="GO:0010181">
    <property type="term" value="F:FMN binding"/>
    <property type="evidence" value="ECO:0007669"/>
    <property type="project" value="InterPro"/>
</dbReference>
<keyword evidence="4" id="KW-1185">Reference proteome</keyword>
<proteinExistence type="predicted"/>
<dbReference type="CDD" id="cd02933">
    <property type="entry name" value="OYE_like_FMN"/>
    <property type="match status" value="1"/>
</dbReference>
<evidence type="ECO:0000313" key="3">
    <source>
        <dbReference type="EMBL" id="KAH7312618.1"/>
    </source>
</evidence>
<dbReference type="GO" id="GO:0003959">
    <property type="term" value="F:NADPH dehydrogenase activity"/>
    <property type="evidence" value="ECO:0007669"/>
    <property type="project" value="TreeGrafter"/>
</dbReference>
<dbReference type="AlphaFoldDB" id="A0A8K0WPA5"/>
<dbReference type="SUPFAM" id="SSF51395">
    <property type="entry name" value="FMN-linked oxidoreductases"/>
    <property type="match status" value="1"/>
</dbReference>
<protein>
    <submittedName>
        <fullName evidence="3">NADH:flavin oxidoreductase NADH oxidase family protein</fullName>
    </submittedName>
</protein>
<gene>
    <name evidence="3" type="ORF">B0I35DRAFT_437408</name>
</gene>
<organism evidence="3 4">
    <name type="scientific">Stachybotrys elegans</name>
    <dbReference type="NCBI Taxonomy" id="80388"/>
    <lineage>
        <taxon>Eukaryota</taxon>
        <taxon>Fungi</taxon>
        <taxon>Dikarya</taxon>
        <taxon>Ascomycota</taxon>
        <taxon>Pezizomycotina</taxon>
        <taxon>Sordariomycetes</taxon>
        <taxon>Hypocreomycetidae</taxon>
        <taxon>Hypocreales</taxon>
        <taxon>Stachybotryaceae</taxon>
        <taxon>Stachybotrys</taxon>
    </lineage>
</organism>
<dbReference type="FunFam" id="3.20.20.70:FF:000138">
    <property type="entry name" value="NADPH dehydrogenase 1"/>
    <property type="match status" value="1"/>
</dbReference>
<accession>A0A8K0WPA5</accession>
<evidence type="ECO:0000256" key="1">
    <source>
        <dbReference type="ARBA" id="ARBA00022630"/>
    </source>
</evidence>
<dbReference type="InterPro" id="IPR013785">
    <property type="entry name" value="Aldolase_TIM"/>
</dbReference>
<dbReference type="Proteomes" id="UP000813444">
    <property type="component" value="Unassembled WGS sequence"/>
</dbReference>
<keyword evidence="1" id="KW-0285">Flavoprotein</keyword>
<dbReference type="EMBL" id="JAGPNK010000010">
    <property type="protein sequence ID" value="KAH7312618.1"/>
    <property type="molecule type" value="Genomic_DNA"/>
</dbReference>
<dbReference type="Gene3D" id="3.20.20.70">
    <property type="entry name" value="Aldolase class I"/>
    <property type="match status" value="1"/>
</dbReference>
<reference evidence="3" key="1">
    <citation type="journal article" date="2021" name="Nat. Commun.">
        <title>Genetic determinants of endophytism in the Arabidopsis root mycobiome.</title>
        <authorList>
            <person name="Mesny F."/>
            <person name="Miyauchi S."/>
            <person name="Thiergart T."/>
            <person name="Pickel B."/>
            <person name="Atanasova L."/>
            <person name="Karlsson M."/>
            <person name="Huettel B."/>
            <person name="Barry K.W."/>
            <person name="Haridas S."/>
            <person name="Chen C."/>
            <person name="Bauer D."/>
            <person name="Andreopoulos W."/>
            <person name="Pangilinan J."/>
            <person name="LaButti K."/>
            <person name="Riley R."/>
            <person name="Lipzen A."/>
            <person name="Clum A."/>
            <person name="Drula E."/>
            <person name="Henrissat B."/>
            <person name="Kohler A."/>
            <person name="Grigoriev I.V."/>
            <person name="Martin F.M."/>
            <person name="Hacquard S."/>
        </authorList>
    </citation>
    <scope>NUCLEOTIDE SEQUENCE</scope>
    <source>
        <strain evidence="3">MPI-CAGE-CH-0235</strain>
    </source>
</reference>
<dbReference type="Pfam" id="PF00724">
    <property type="entry name" value="Oxidored_FMN"/>
    <property type="match status" value="1"/>
</dbReference>
<dbReference type="PANTHER" id="PTHR22893">
    <property type="entry name" value="NADH OXIDOREDUCTASE-RELATED"/>
    <property type="match status" value="1"/>
</dbReference>
<feature type="domain" description="NADH:flavin oxidoreductase/NADH oxidase N-terminal" evidence="2">
    <location>
        <begin position="26"/>
        <end position="365"/>
    </location>
</feature>
<dbReference type="InterPro" id="IPR001155">
    <property type="entry name" value="OxRdtase_FMN_N"/>
</dbReference>